<sequence length="215" mass="22740">MIFKAVLLHFAVILGAAFPLAASASAEPLQLVGFGDSLMAGYQLPPDDALPTRLQAALVAKGYDVSISNAGVSGDTTSAGLARIDWSVPDGTDGVLLELGANDALRGIAPEETERNLESIVSRLKERGIPVLLVGMLSPPNMGEDYAKRFNGIYPRLAEKYDLAFYPFVLDGVAAQAELQLEDGMHPNAKGVGVMVERMLPVTESFIATIGGKPK</sequence>
<evidence type="ECO:0000256" key="1">
    <source>
        <dbReference type="SAM" id="SignalP"/>
    </source>
</evidence>
<dbReference type="PANTHER" id="PTHR30383">
    <property type="entry name" value="THIOESTERASE 1/PROTEASE 1/LYSOPHOSPHOLIPASE L1"/>
    <property type="match status" value="1"/>
</dbReference>
<reference evidence="3" key="1">
    <citation type="submission" date="2022-06" db="EMBL/GenBank/DDBJ databases">
        <authorList>
            <person name="Sun Q."/>
        </authorList>
    </citation>
    <scope>NUCLEOTIDE SEQUENCE</scope>
    <source>
        <strain evidence="3">S101</strain>
    </source>
</reference>
<dbReference type="AlphaFoldDB" id="A0AAJ1F588"/>
<dbReference type="Pfam" id="PF13472">
    <property type="entry name" value="Lipase_GDSL_2"/>
    <property type="match status" value="1"/>
</dbReference>
<gene>
    <name evidence="3" type="ORF">NBH21_11930</name>
</gene>
<dbReference type="RefSeq" id="WP_250913491.1">
    <property type="nucleotide sequence ID" value="NZ_JAMXLX010000003.1"/>
</dbReference>
<proteinExistence type="predicted"/>
<dbReference type="EMBL" id="JAMXLX010000003">
    <property type="protein sequence ID" value="MCO5957485.1"/>
    <property type="molecule type" value="Genomic_DNA"/>
</dbReference>
<keyword evidence="1" id="KW-0732">Signal</keyword>
<comment type="caution">
    <text evidence="3">The sequence shown here is derived from an EMBL/GenBank/DDBJ whole genome shotgun (WGS) entry which is preliminary data.</text>
</comment>
<dbReference type="PANTHER" id="PTHR30383:SF24">
    <property type="entry name" value="THIOESTERASE 1_PROTEASE 1_LYSOPHOSPHOLIPASE L1"/>
    <property type="match status" value="1"/>
</dbReference>
<evidence type="ECO:0000313" key="3">
    <source>
        <dbReference type="EMBL" id="MCO5957485.1"/>
    </source>
</evidence>
<evidence type="ECO:0000259" key="2">
    <source>
        <dbReference type="Pfam" id="PF13472"/>
    </source>
</evidence>
<dbReference type="Gene3D" id="3.40.50.1110">
    <property type="entry name" value="SGNH hydrolase"/>
    <property type="match status" value="1"/>
</dbReference>
<dbReference type="SUPFAM" id="SSF52266">
    <property type="entry name" value="SGNH hydrolase"/>
    <property type="match status" value="1"/>
</dbReference>
<feature type="chain" id="PRO_5042569311" evidence="1">
    <location>
        <begin position="27"/>
        <end position="215"/>
    </location>
</feature>
<evidence type="ECO:0000313" key="4">
    <source>
        <dbReference type="Proteomes" id="UP001155380"/>
    </source>
</evidence>
<dbReference type="InterPro" id="IPR013830">
    <property type="entry name" value="SGNH_hydro"/>
</dbReference>
<protein>
    <submittedName>
        <fullName evidence="3">Arylesterase</fullName>
    </submittedName>
</protein>
<feature type="signal peptide" evidence="1">
    <location>
        <begin position="1"/>
        <end position="26"/>
    </location>
</feature>
<name>A0AAJ1F588_9HYPH</name>
<organism evidence="3 4">
    <name type="scientific">Ciceribacter sichuanensis</name>
    <dbReference type="NCBI Taxonomy" id="2949647"/>
    <lineage>
        <taxon>Bacteria</taxon>
        <taxon>Pseudomonadati</taxon>
        <taxon>Pseudomonadota</taxon>
        <taxon>Alphaproteobacteria</taxon>
        <taxon>Hyphomicrobiales</taxon>
        <taxon>Rhizobiaceae</taxon>
        <taxon>Ciceribacter</taxon>
    </lineage>
</organism>
<dbReference type="CDD" id="cd01822">
    <property type="entry name" value="Lysophospholipase_L1_like"/>
    <property type="match status" value="1"/>
</dbReference>
<dbReference type="InterPro" id="IPR036514">
    <property type="entry name" value="SGNH_hydro_sf"/>
</dbReference>
<dbReference type="Proteomes" id="UP001155380">
    <property type="component" value="Unassembled WGS sequence"/>
</dbReference>
<accession>A0AAJ1F588</accession>
<feature type="domain" description="SGNH hydrolase-type esterase" evidence="2">
    <location>
        <begin position="34"/>
        <end position="191"/>
    </location>
</feature>
<dbReference type="GO" id="GO:0004622">
    <property type="term" value="F:phosphatidylcholine lysophospholipase activity"/>
    <property type="evidence" value="ECO:0007669"/>
    <property type="project" value="TreeGrafter"/>
</dbReference>
<dbReference type="InterPro" id="IPR051532">
    <property type="entry name" value="Ester_Hydrolysis_Enzymes"/>
</dbReference>